<sequence length="518" mass="58072">MPASLFACSVSFLDPASAADTRSSASDESEDKRVESSLFSRPDNSQGRWGAFNNTDGSAAGWGPVEQYGQARWAEDWSWLKDRKRQEDVFDRLKFVRLTPDGTHYVTFSGEERLRGFYDSHPQLGVQRPGRAFRLLLRSVYGADVHLGTHVRLYAEIANGAAGGSNYYGYDGYQRSRLDLQQAFIEIRTQVKGARTGLMIGRQFFIDSPPYVLSVRDLPNIAQSWNGMRGYAVWDRLRLDAFGLLRTDPAPTGVFANEADWHTRLWGAYASYALPNFVVKGRKSRLYLDGFYYGYLYRGSISATSSAYGIQYGATHRDTLGTRLWGTLGACDVSMGGLYQRGVFRPEGGGQRPIRAYALNGTLSYSLDHLFGKPAIGVQADLFSGGDRSRRTIGTYAAPYYNAPFYNDITTYLGPQNKIGLGPVARWKPHKRLIFRLHVPVFWRAAKRDDLYGVTKVYDFRNILGRFTGTVPQLELGVSLTRHLTWTHDVAAVIGSNGLHQAGAKDGQFYMQTLDFRF</sequence>
<feature type="domain" description="Alginate export" evidence="2">
    <location>
        <begin position="105"/>
        <end position="491"/>
    </location>
</feature>
<keyword evidence="4" id="KW-1185">Reference proteome</keyword>
<feature type="compositionally biased region" description="Low complexity" evidence="1">
    <location>
        <begin position="17"/>
        <end position="26"/>
    </location>
</feature>
<feature type="region of interest" description="Disordered" evidence="1">
    <location>
        <begin position="17"/>
        <end position="63"/>
    </location>
</feature>
<organism evidence="3 4">
    <name type="scientific">Brytella acorum</name>
    <dbReference type="NCBI Taxonomy" id="2959299"/>
    <lineage>
        <taxon>Bacteria</taxon>
        <taxon>Pseudomonadati</taxon>
        <taxon>Pseudomonadota</taxon>
        <taxon>Alphaproteobacteria</taxon>
        <taxon>Acetobacterales</taxon>
        <taxon>Acetobacteraceae</taxon>
        <taxon>Brytella</taxon>
    </lineage>
</organism>
<dbReference type="EMBL" id="CATKSH010000014">
    <property type="protein sequence ID" value="CAI9121390.1"/>
    <property type="molecule type" value="Genomic_DNA"/>
</dbReference>
<evidence type="ECO:0000313" key="4">
    <source>
        <dbReference type="Proteomes" id="UP001176960"/>
    </source>
</evidence>
<dbReference type="RefSeq" id="WP_289840675.1">
    <property type="nucleotide sequence ID" value="NZ_CATKSH010000014.1"/>
</dbReference>
<protein>
    <submittedName>
        <fullName evidence="3">Alginate export family protein</fullName>
    </submittedName>
</protein>
<evidence type="ECO:0000256" key="1">
    <source>
        <dbReference type="SAM" id="MobiDB-lite"/>
    </source>
</evidence>
<gene>
    <name evidence="3" type="ORF">LMG32879_002237</name>
</gene>
<evidence type="ECO:0000259" key="2">
    <source>
        <dbReference type="Pfam" id="PF13372"/>
    </source>
</evidence>
<dbReference type="AlphaFoldDB" id="A0AA35XYI4"/>
<evidence type="ECO:0000313" key="3">
    <source>
        <dbReference type="EMBL" id="CAI9121390.1"/>
    </source>
</evidence>
<accession>A0AA35XYI4</accession>
<dbReference type="Proteomes" id="UP001176960">
    <property type="component" value="Unassembled WGS sequence"/>
</dbReference>
<dbReference type="InterPro" id="IPR025388">
    <property type="entry name" value="Alginate_export_dom"/>
</dbReference>
<reference evidence="3" key="1">
    <citation type="submission" date="2023-03" db="EMBL/GenBank/DDBJ databases">
        <authorList>
            <person name="Cleenwerck I."/>
        </authorList>
    </citation>
    <scope>NUCLEOTIDE SEQUENCE</scope>
    <source>
        <strain evidence="3">LMG 32879</strain>
    </source>
</reference>
<comment type="caution">
    <text evidence="3">The sequence shown here is derived from an EMBL/GenBank/DDBJ whole genome shotgun (WGS) entry which is preliminary data.</text>
</comment>
<name>A0AA35XYI4_9PROT</name>
<proteinExistence type="predicted"/>
<dbReference type="Pfam" id="PF13372">
    <property type="entry name" value="Alginate_exp"/>
    <property type="match status" value="1"/>
</dbReference>
<feature type="compositionally biased region" description="Polar residues" evidence="1">
    <location>
        <begin position="37"/>
        <end position="57"/>
    </location>
</feature>